<dbReference type="AlphaFoldDB" id="A0A420WNG5"/>
<evidence type="ECO:0000313" key="11">
    <source>
        <dbReference type="EMBL" id="RKQ72578.1"/>
    </source>
</evidence>
<dbReference type="SMART" id="SM01358">
    <property type="entry name" value="HBM"/>
    <property type="match status" value="1"/>
</dbReference>
<feature type="domain" description="Methyl-accepting transducer" evidence="8">
    <location>
        <begin position="400"/>
        <end position="629"/>
    </location>
</feature>
<evidence type="ECO:0000256" key="7">
    <source>
        <dbReference type="SAM" id="Phobius"/>
    </source>
</evidence>
<dbReference type="InterPro" id="IPR032255">
    <property type="entry name" value="HBM"/>
</dbReference>
<evidence type="ECO:0000256" key="1">
    <source>
        <dbReference type="ARBA" id="ARBA00004429"/>
    </source>
</evidence>
<keyword evidence="2" id="KW-0997">Cell inner membrane</keyword>
<proteinExistence type="inferred from homology"/>
<evidence type="ECO:0000256" key="6">
    <source>
        <dbReference type="SAM" id="MobiDB-lite"/>
    </source>
</evidence>
<organism evidence="11 12">
    <name type="scientific">Oceanibaculum indicum</name>
    <dbReference type="NCBI Taxonomy" id="526216"/>
    <lineage>
        <taxon>Bacteria</taxon>
        <taxon>Pseudomonadati</taxon>
        <taxon>Pseudomonadota</taxon>
        <taxon>Alphaproteobacteria</taxon>
        <taxon>Rhodospirillales</taxon>
        <taxon>Oceanibaculaceae</taxon>
        <taxon>Oceanibaculum</taxon>
    </lineage>
</organism>
<dbReference type="SUPFAM" id="SSF58104">
    <property type="entry name" value="Methyl-accepting chemotaxis protein (MCP) signaling domain"/>
    <property type="match status" value="1"/>
</dbReference>
<feature type="domain" description="T-SNARE coiled-coil homology" evidence="9">
    <location>
        <begin position="545"/>
        <end position="607"/>
    </location>
</feature>
<comment type="caution">
    <text evidence="11">The sequence shown here is derived from an EMBL/GenBank/DDBJ whole genome shotgun (WGS) entry which is preliminary data.</text>
</comment>
<dbReference type="GO" id="GO:0007165">
    <property type="term" value="P:signal transduction"/>
    <property type="evidence" value="ECO:0007669"/>
    <property type="project" value="UniProtKB-KW"/>
</dbReference>
<keyword evidence="7" id="KW-1133">Transmembrane helix</keyword>
<dbReference type="PANTHER" id="PTHR32089">
    <property type="entry name" value="METHYL-ACCEPTING CHEMOTAXIS PROTEIN MCPB"/>
    <property type="match status" value="1"/>
</dbReference>
<feature type="transmembrane region" description="Helical" evidence="7">
    <location>
        <begin position="6"/>
        <end position="30"/>
    </location>
</feature>
<dbReference type="InterPro" id="IPR004089">
    <property type="entry name" value="MCPsignal_dom"/>
</dbReference>
<keyword evidence="2" id="KW-1003">Cell membrane</keyword>
<dbReference type="PROSITE" id="PS50111">
    <property type="entry name" value="CHEMOTAXIS_TRANSDUC_2"/>
    <property type="match status" value="1"/>
</dbReference>
<protein>
    <submittedName>
        <fullName evidence="11">Methyl-accepting chemotaxis protein</fullName>
    </submittedName>
</protein>
<evidence type="ECO:0000256" key="5">
    <source>
        <dbReference type="PROSITE-ProRule" id="PRU00284"/>
    </source>
</evidence>
<dbReference type="Pfam" id="PF00015">
    <property type="entry name" value="MCPsignal"/>
    <property type="match status" value="1"/>
</dbReference>
<accession>A0A420WNG5</accession>
<evidence type="ECO:0000256" key="2">
    <source>
        <dbReference type="ARBA" id="ARBA00022519"/>
    </source>
</evidence>
<evidence type="ECO:0000259" key="9">
    <source>
        <dbReference type="PROSITE" id="PS50192"/>
    </source>
</evidence>
<feature type="transmembrane region" description="Helical" evidence="7">
    <location>
        <begin position="278"/>
        <end position="299"/>
    </location>
</feature>
<dbReference type="Gene3D" id="6.10.340.10">
    <property type="match status" value="1"/>
</dbReference>
<evidence type="ECO:0000256" key="4">
    <source>
        <dbReference type="ARBA" id="ARBA00029447"/>
    </source>
</evidence>
<reference evidence="11 12" key="1">
    <citation type="submission" date="2018-10" db="EMBL/GenBank/DDBJ databases">
        <title>Comparative analysis of microorganisms from saline springs in Andes Mountain Range, Colombia.</title>
        <authorList>
            <person name="Rubin E."/>
        </authorList>
    </citation>
    <scope>NUCLEOTIDE SEQUENCE [LARGE SCALE GENOMIC DNA]</scope>
    <source>
        <strain evidence="11 12">USBA 36</strain>
    </source>
</reference>
<evidence type="ECO:0000259" key="8">
    <source>
        <dbReference type="PROSITE" id="PS50111"/>
    </source>
</evidence>
<dbReference type="Pfam" id="PF00672">
    <property type="entry name" value="HAMP"/>
    <property type="match status" value="1"/>
</dbReference>
<keyword evidence="3 5" id="KW-0807">Transducer</keyword>
<feature type="domain" description="HAMP" evidence="10">
    <location>
        <begin position="300"/>
        <end position="353"/>
    </location>
</feature>
<dbReference type="SMART" id="SM00283">
    <property type="entry name" value="MA"/>
    <property type="match status" value="1"/>
</dbReference>
<gene>
    <name evidence="11" type="ORF">BCL74_0346</name>
</gene>
<comment type="subcellular location">
    <subcellularLocation>
        <location evidence="1">Cell inner membrane</location>
        <topology evidence="1">Multi-pass membrane protein</topology>
    </subcellularLocation>
</comment>
<comment type="similarity">
    <text evidence="4">Belongs to the methyl-accepting chemotaxis (MCP) protein family.</text>
</comment>
<dbReference type="InterPro" id="IPR003660">
    <property type="entry name" value="HAMP_dom"/>
</dbReference>
<dbReference type="PANTHER" id="PTHR32089:SF112">
    <property type="entry name" value="LYSOZYME-LIKE PROTEIN-RELATED"/>
    <property type="match status" value="1"/>
</dbReference>
<dbReference type="Proteomes" id="UP000277424">
    <property type="component" value="Unassembled WGS sequence"/>
</dbReference>
<dbReference type="PROSITE" id="PS50885">
    <property type="entry name" value="HAMP"/>
    <property type="match status" value="1"/>
</dbReference>
<dbReference type="EMBL" id="RBIG01000001">
    <property type="protein sequence ID" value="RKQ72578.1"/>
    <property type="molecule type" value="Genomic_DNA"/>
</dbReference>
<evidence type="ECO:0000313" key="12">
    <source>
        <dbReference type="Proteomes" id="UP000277424"/>
    </source>
</evidence>
<feature type="region of interest" description="Disordered" evidence="6">
    <location>
        <begin position="593"/>
        <end position="630"/>
    </location>
</feature>
<evidence type="ECO:0000259" key="10">
    <source>
        <dbReference type="PROSITE" id="PS50885"/>
    </source>
</evidence>
<dbReference type="Gene3D" id="1.10.287.950">
    <property type="entry name" value="Methyl-accepting chemotaxis protein"/>
    <property type="match status" value="1"/>
</dbReference>
<keyword evidence="7" id="KW-0812">Transmembrane</keyword>
<dbReference type="SMART" id="SM00304">
    <property type="entry name" value="HAMP"/>
    <property type="match status" value="1"/>
</dbReference>
<dbReference type="RefSeq" id="WP_121217076.1">
    <property type="nucleotide sequence ID" value="NZ_RBIG01000001.1"/>
</dbReference>
<keyword evidence="7" id="KW-0472">Membrane</keyword>
<name>A0A420WNG5_9PROT</name>
<dbReference type="OrthoDB" id="3289104at2"/>
<dbReference type="InterPro" id="IPR000727">
    <property type="entry name" value="T_SNARE_dom"/>
</dbReference>
<evidence type="ECO:0000256" key="3">
    <source>
        <dbReference type="ARBA" id="ARBA00023224"/>
    </source>
</evidence>
<sequence length="649" mass="70847">MKSLRIGFQVQLITLIAVIGFAIFTAVYLVGDQIRGGYQREADRAIEAKLLSDQIRYTFLDARRHEKDFLLYKKEESIASHAERMAAISGAIEEMQPKVSEEIRAGLPEIREGLASYDKQFRALAEAWKTIGLTDRFGLMGELRNSIDAAEEKLDEFRNHQLSAIMLMMRRYEKDFLVQVDPRLVRSIAGRFEEFQKVLERSDLYAADKEELIKRFTVYVENMQRVGDLRVQIKAAEEALQAEFARVDPMVSSLGDAVQASYEAAETQARSIADLARLIVIGAVVGIIVLSILIAALVGRAIAAPVGRMTDAMRHLADGDKEVEIPATDYRNELGEMAQALDVFRTSMIEADRLAAEQAESQRVQIERAERLQHLAQAFDSEVKDVLGSVNFALQTMIETSASMSDAAKMLNTQSSSVSTAAQQAAGNVQTVASATEELNSTFGEISDQVTMSANIAQDAVAEAKRTNEGITRLVTTADRISEVVRLIQDIAEQTNLLALNATIEAARAGEAGKGFAVVASEVKNLATQTAKATEEIGQQIGDVQDSTQTVVTAIQSITQIIERMHEASTAIAAAIEEQTAATREIARNVEQAAAGTDEVTRSIAKVSESSDETEQASASVRAASEDLAEQSERLSARVESFLSDVKAA</sequence>
<dbReference type="PROSITE" id="PS50192">
    <property type="entry name" value="T_SNARE"/>
    <property type="match status" value="1"/>
</dbReference>
<dbReference type="CDD" id="cd06225">
    <property type="entry name" value="HAMP"/>
    <property type="match status" value="1"/>
</dbReference>
<dbReference type="GO" id="GO:0005886">
    <property type="term" value="C:plasma membrane"/>
    <property type="evidence" value="ECO:0007669"/>
    <property type="project" value="UniProtKB-SubCell"/>
</dbReference>